<sequence length="463" mass="49245">MNIDLTELTATQLLAGYRAASFTPPQVIDAYWRRIHASNPILHAVCRFFETQSRDEAEHAYLLWQQNSARPLEGVPILLKDLFEIAGTVSMAGSPSRDGLISTQSSTVYTRLEAAGAVILGKAHTVEYAFGSWGTNEHLGTPKNPWVISGHHAPGGSSSGSGVAVAARMAPVSIGTDTGGSVRVPAGFNGVFGLKTTIGRISTHGVVPLSPSLDTPGILARSISDTALVLDVLQGDDGHDWRTAALARIDVFATIDDGVAGMKLGLLPTVDRSLIEREVLESYDQAMQTFATLGAELDTPPLPKPLTAYAENSLHMHAESYALYGHLADDPGVAMDTGVRQRIKDGDVCAAQYIQHGIHMRANISAFAQAMAGFDALVIPTTPTTAPAVENIDDATTASVLTRFVNQLELCALAVPCGYDEKGLPISLQIVCKGGEEARALRIGKAFEAQMQPKLRCPPLSLE</sequence>
<evidence type="ECO:0000259" key="2">
    <source>
        <dbReference type="Pfam" id="PF01425"/>
    </source>
</evidence>
<gene>
    <name evidence="3" type="primary">gatA_13</name>
    <name evidence="3" type="ORF">SAMEA3906486_04695</name>
</gene>
<dbReference type="Pfam" id="PF01425">
    <property type="entry name" value="Amidase"/>
    <property type="match status" value="1"/>
</dbReference>
<proteinExistence type="inferred from homology"/>
<dbReference type="InterPro" id="IPR023631">
    <property type="entry name" value="Amidase_dom"/>
</dbReference>
<dbReference type="InterPro" id="IPR036928">
    <property type="entry name" value="AS_sf"/>
</dbReference>
<accession>A0A157ST92</accession>
<dbReference type="GO" id="GO:0016874">
    <property type="term" value="F:ligase activity"/>
    <property type="evidence" value="ECO:0007669"/>
    <property type="project" value="UniProtKB-KW"/>
</dbReference>
<organism evidence="3 4">
    <name type="scientific">Bordetella ansorpii</name>
    <dbReference type="NCBI Taxonomy" id="288768"/>
    <lineage>
        <taxon>Bacteria</taxon>
        <taxon>Pseudomonadati</taxon>
        <taxon>Pseudomonadota</taxon>
        <taxon>Betaproteobacteria</taxon>
        <taxon>Burkholderiales</taxon>
        <taxon>Alcaligenaceae</taxon>
        <taxon>Bordetella</taxon>
    </lineage>
</organism>
<reference evidence="3 4" key="1">
    <citation type="submission" date="2016-04" db="EMBL/GenBank/DDBJ databases">
        <authorList>
            <consortium name="Pathogen Informatics"/>
        </authorList>
    </citation>
    <scope>NUCLEOTIDE SEQUENCE [LARGE SCALE GENOMIC DNA]</scope>
    <source>
        <strain evidence="3 4">H050680373</strain>
    </source>
</reference>
<protein>
    <submittedName>
        <fullName evidence="3">Amidase</fullName>
        <ecNumber evidence="3">6.3.5.-</ecNumber>
    </submittedName>
</protein>
<dbReference type="InterPro" id="IPR000120">
    <property type="entry name" value="Amidase"/>
</dbReference>
<dbReference type="OrthoDB" id="112488at2"/>
<keyword evidence="4" id="KW-1185">Reference proteome</keyword>
<dbReference type="Gene3D" id="3.90.1300.10">
    <property type="entry name" value="Amidase signature (AS) domain"/>
    <property type="match status" value="1"/>
</dbReference>
<keyword evidence="3" id="KW-0436">Ligase</keyword>
<evidence type="ECO:0000256" key="1">
    <source>
        <dbReference type="ARBA" id="ARBA00009199"/>
    </source>
</evidence>
<evidence type="ECO:0000313" key="4">
    <source>
        <dbReference type="Proteomes" id="UP000076848"/>
    </source>
</evidence>
<dbReference type="AlphaFoldDB" id="A0A157ST92"/>
<dbReference type="Proteomes" id="UP000076848">
    <property type="component" value="Unassembled WGS sequence"/>
</dbReference>
<dbReference type="PANTHER" id="PTHR11895">
    <property type="entry name" value="TRANSAMIDASE"/>
    <property type="match status" value="1"/>
</dbReference>
<comment type="similarity">
    <text evidence="1">Belongs to the amidase family.</text>
</comment>
<dbReference type="PROSITE" id="PS00571">
    <property type="entry name" value="AMIDASES"/>
    <property type="match status" value="1"/>
</dbReference>
<dbReference type="EMBL" id="FKIF01000009">
    <property type="protein sequence ID" value="SAI73541.1"/>
    <property type="molecule type" value="Genomic_DNA"/>
</dbReference>
<dbReference type="RefSeq" id="WP_066132444.1">
    <property type="nucleotide sequence ID" value="NZ_FKIF01000009.1"/>
</dbReference>
<evidence type="ECO:0000313" key="3">
    <source>
        <dbReference type="EMBL" id="SAI73541.1"/>
    </source>
</evidence>
<dbReference type="InterPro" id="IPR020556">
    <property type="entry name" value="Amidase_CS"/>
</dbReference>
<name>A0A157ST92_9BORD</name>
<dbReference type="EC" id="6.3.5.-" evidence="3"/>
<dbReference type="SUPFAM" id="SSF75304">
    <property type="entry name" value="Amidase signature (AS) enzymes"/>
    <property type="match status" value="1"/>
</dbReference>
<feature type="domain" description="Amidase" evidence="2">
    <location>
        <begin position="27"/>
        <end position="440"/>
    </location>
</feature>
<dbReference type="PANTHER" id="PTHR11895:SF7">
    <property type="entry name" value="GLUTAMYL-TRNA(GLN) AMIDOTRANSFERASE SUBUNIT A, MITOCHONDRIAL"/>
    <property type="match status" value="1"/>
</dbReference>
<dbReference type="STRING" id="288768.SAMEA3906486_04695"/>